<dbReference type="InterPro" id="IPR025711">
    <property type="entry name" value="PepSY"/>
</dbReference>
<name>A0A8E3AQN7_9RHOB</name>
<dbReference type="Proteomes" id="UP000244037">
    <property type="component" value="Unassembled WGS sequence"/>
</dbReference>
<sequence length="89" mass="9651">MRLVLPLLALSLSASLVGGPALAKDLCSVPQAEWRPVEDLTAELTAQGWEVANVKVEDGCYEVYAHDASGKRVEVFFDPKTFEQVGSDD</sequence>
<feature type="signal peptide" evidence="1">
    <location>
        <begin position="1"/>
        <end position="23"/>
    </location>
</feature>
<organism evidence="3 4">
    <name type="scientific">Rhodovulum kholense</name>
    <dbReference type="NCBI Taxonomy" id="453584"/>
    <lineage>
        <taxon>Bacteria</taxon>
        <taxon>Pseudomonadati</taxon>
        <taxon>Pseudomonadota</taxon>
        <taxon>Alphaproteobacteria</taxon>
        <taxon>Rhodobacterales</taxon>
        <taxon>Paracoccaceae</taxon>
        <taxon>Rhodovulum</taxon>
    </lineage>
</organism>
<reference evidence="3 4" key="1">
    <citation type="submission" date="2018-04" db="EMBL/GenBank/DDBJ databases">
        <title>Genomic Encyclopedia of Archaeal and Bacterial Type Strains, Phase II (KMG-II): from individual species to whole genera.</title>
        <authorList>
            <person name="Goeker M."/>
        </authorList>
    </citation>
    <scope>NUCLEOTIDE SEQUENCE [LARGE SCALE GENOMIC DNA]</scope>
    <source>
        <strain evidence="3 4">DSM 19783</strain>
    </source>
</reference>
<accession>A0A8E3AQN7</accession>
<keyword evidence="4" id="KW-1185">Reference proteome</keyword>
<dbReference type="EMBL" id="QAYC01000006">
    <property type="protein sequence ID" value="PTW49821.1"/>
    <property type="molecule type" value="Genomic_DNA"/>
</dbReference>
<comment type="caution">
    <text evidence="3">The sequence shown here is derived from an EMBL/GenBank/DDBJ whole genome shotgun (WGS) entry which is preliminary data.</text>
</comment>
<evidence type="ECO:0000256" key="1">
    <source>
        <dbReference type="SAM" id="SignalP"/>
    </source>
</evidence>
<feature type="chain" id="PRO_5034119088" description="PepSY domain-containing protein" evidence="1">
    <location>
        <begin position="24"/>
        <end position="89"/>
    </location>
</feature>
<evidence type="ECO:0000259" key="2">
    <source>
        <dbReference type="Pfam" id="PF13670"/>
    </source>
</evidence>
<dbReference type="Pfam" id="PF13670">
    <property type="entry name" value="PepSY_2"/>
    <property type="match status" value="1"/>
</dbReference>
<dbReference type="AlphaFoldDB" id="A0A8E3AQN7"/>
<dbReference type="OrthoDB" id="7365433at2"/>
<keyword evidence="1" id="KW-0732">Signal</keyword>
<proteinExistence type="predicted"/>
<protein>
    <recommendedName>
        <fullName evidence="2">PepSY domain-containing protein</fullName>
    </recommendedName>
</protein>
<gene>
    <name evidence="3" type="ORF">C8N38_10682</name>
</gene>
<evidence type="ECO:0000313" key="4">
    <source>
        <dbReference type="Proteomes" id="UP000244037"/>
    </source>
</evidence>
<evidence type="ECO:0000313" key="3">
    <source>
        <dbReference type="EMBL" id="PTW49821.1"/>
    </source>
</evidence>
<feature type="domain" description="PepSY" evidence="2">
    <location>
        <begin position="8"/>
        <end position="86"/>
    </location>
</feature>
<dbReference type="RefSeq" id="WP_108026722.1">
    <property type="nucleotide sequence ID" value="NZ_QAYC01000006.1"/>
</dbReference>